<proteinExistence type="predicted"/>
<dbReference type="OrthoDB" id="10682563at2759"/>
<organism evidence="2 3">
    <name type="scientific">Dendryphion nanum</name>
    <dbReference type="NCBI Taxonomy" id="256645"/>
    <lineage>
        <taxon>Eukaryota</taxon>
        <taxon>Fungi</taxon>
        <taxon>Dikarya</taxon>
        <taxon>Ascomycota</taxon>
        <taxon>Pezizomycotina</taxon>
        <taxon>Dothideomycetes</taxon>
        <taxon>Pleosporomycetidae</taxon>
        <taxon>Pleosporales</taxon>
        <taxon>Torulaceae</taxon>
        <taxon>Dendryphion</taxon>
    </lineage>
</organism>
<name>A0A9P9EHR0_9PLEO</name>
<evidence type="ECO:0000313" key="2">
    <source>
        <dbReference type="EMBL" id="KAH7138055.1"/>
    </source>
</evidence>
<sequence length="194" mass="21767">MPRKSKSGQYSVPATTIPKPKLYLEDRKNLKIIKDQILTNATALFTPIYPSTYTFEVLTARSRGCSNSEVEWQASLIVYLRSPERNKSEYAQWKLIERSDKHRTLQDAMVQLSDWISDNVGFETDRMKKGDMNPTAKLAHNAAVRDKEVANSGTEGNELIPLENVAVTGNKRKAQDSDNDGGSDGASFPKRMKV</sequence>
<dbReference type="EMBL" id="JAGMWT010000001">
    <property type="protein sequence ID" value="KAH7138055.1"/>
    <property type="molecule type" value="Genomic_DNA"/>
</dbReference>
<feature type="region of interest" description="Disordered" evidence="1">
    <location>
        <begin position="149"/>
        <end position="194"/>
    </location>
</feature>
<dbReference type="Proteomes" id="UP000700596">
    <property type="component" value="Unassembled WGS sequence"/>
</dbReference>
<reference evidence="2" key="1">
    <citation type="journal article" date="2021" name="Nat. Commun.">
        <title>Genetic determinants of endophytism in the Arabidopsis root mycobiome.</title>
        <authorList>
            <person name="Mesny F."/>
            <person name="Miyauchi S."/>
            <person name="Thiergart T."/>
            <person name="Pickel B."/>
            <person name="Atanasova L."/>
            <person name="Karlsson M."/>
            <person name="Huettel B."/>
            <person name="Barry K.W."/>
            <person name="Haridas S."/>
            <person name="Chen C."/>
            <person name="Bauer D."/>
            <person name="Andreopoulos W."/>
            <person name="Pangilinan J."/>
            <person name="LaButti K."/>
            <person name="Riley R."/>
            <person name="Lipzen A."/>
            <person name="Clum A."/>
            <person name="Drula E."/>
            <person name="Henrissat B."/>
            <person name="Kohler A."/>
            <person name="Grigoriev I.V."/>
            <person name="Martin F.M."/>
            <person name="Hacquard S."/>
        </authorList>
    </citation>
    <scope>NUCLEOTIDE SEQUENCE</scope>
    <source>
        <strain evidence="2">MPI-CAGE-CH-0243</strain>
    </source>
</reference>
<evidence type="ECO:0000256" key="1">
    <source>
        <dbReference type="SAM" id="MobiDB-lite"/>
    </source>
</evidence>
<protein>
    <submittedName>
        <fullName evidence="2">Uncharacterized protein</fullName>
    </submittedName>
</protein>
<gene>
    <name evidence="2" type="ORF">B0J11DRAFT_574064</name>
</gene>
<accession>A0A9P9EHR0</accession>
<keyword evidence="3" id="KW-1185">Reference proteome</keyword>
<comment type="caution">
    <text evidence="2">The sequence shown here is derived from an EMBL/GenBank/DDBJ whole genome shotgun (WGS) entry which is preliminary data.</text>
</comment>
<dbReference type="AlphaFoldDB" id="A0A9P9EHR0"/>
<evidence type="ECO:0000313" key="3">
    <source>
        <dbReference type="Proteomes" id="UP000700596"/>
    </source>
</evidence>